<dbReference type="OrthoDB" id="10251809at2759"/>
<keyword evidence="7" id="KW-0243">Dynein</keyword>
<evidence type="ECO:0000259" key="14">
    <source>
        <dbReference type="Pfam" id="PF08385"/>
    </source>
</evidence>
<evidence type="ECO:0000256" key="8">
    <source>
        <dbReference type="ARBA" id="ARBA00023054"/>
    </source>
</evidence>
<keyword evidence="17" id="KW-1185">Reference proteome</keyword>
<dbReference type="AlphaFoldDB" id="A0A7J5ZBN8"/>
<feature type="coiled-coil region" evidence="13">
    <location>
        <begin position="304"/>
        <end position="331"/>
    </location>
</feature>
<dbReference type="Pfam" id="PF08385">
    <property type="entry name" value="DHC_N1"/>
    <property type="match status" value="1"/>
</dbReference>
<dbReference type="Gene3D" id="3.20.180.20">
    <property type="entry name" value="Dynein heavy chain, N-terminal domain 2"/>
    <property type="match status" value="1"/>
</dbReference>
<organism evidence="16 17">
    <name type="scientific">Dissostichus mawsoni</name>
    <name type="common">Antarctic cod</name>
    <dbReference type="NCBI Taxonomy" id="36200"/>
    <lineage>
        <taxon>Eukaryota</taxon>
        <taxon>Metazoa</taxon>
        <taxon>Chordata</taxon>
        <taxon>Craniata</taxon>
        <taxon>Vertebrata</taxon>
        <taxon>Euteleostomi</taxon>
        <taxon>Actinopterygii</taxon>
        <taxon>Neopterygii</taxon>
        <taxon>Teleostei</taxon>
        <taxon>Neoteleostei</taxon>
        <taxon>Acanthomorphata</taxon>
        <taxon>Eupercaria</taxon>
        <taxon>Perciformes</taxon>
        <taxon>Notothenioidei</taxon>
        <taxon>Nototheniidae</taxon>
        <taxon>Dissostichus</taxon>
    </lineage>
</organism>
<dbReference type="GO" id="GO:0005874">
    <property type="term" value="C:microtubule"/>
    <property type="evidence" value="ECO:0007669"/>
    <property type="project" value="UniProtKB-KW"/>
</dbReference>
<evidence type="ECO:0000256" key="6">
    <source>
        <dbReference type="ARBA" id="ARBA00022840"/>
    </source>
</evidence>
<keyword evidence="3" id="KW-0493">Microtubule</keyword>
<evidence type="ECO:0000259" key="15">
    <source>
        <dbReference type="Pfam" id="PF08393"/>
    </source>
</evidence>
<dbReference type="InterPro" id="IPR042228">
    <property type="entry name" value="Dynein_linker_3"/>
</dbReference>
<dbReference type="GO" id="GO:0051959">
    <property type="term" value="F:dynein light intermediate chain binding"/>
    <property type="evidence" value="ECO:0007669"/>
    <property type="project" value="InterPro"/>
</dbReference>
<evidence type="ECO:0000256" key="9">
    <source>
        <dbReference type="ARBA" id="ARBA00023069"/>
    </source>
</evidence>
<comment type="caution">
    <text evidence="16">The sequence shown here is derived from an EMBL/GenBank/DDBJ whole genome shotgun (WGS) entry which is preliminary data.</text>
</comment>
<dbReference type="InterPro" id="IPR013602">
    <property type="entry name" value="Dynein_heavy_linker"/>
</dbReference>
<gene>
    <name evidence="16" type="ORF">F7725_021392</name>
</gene>
<evidence type="ECO:0000256" key="7">
    <source>
        <dbReference type="ARBA" id="ARBA00023017"/>
    </source>
</evidence>
<keyword evidence="2" id="KW-0963">Cytoplasm</keyword>
<keyword evidence="12" id="KW-0966">Cell projection</keyword>
<protein>
    <recommendedName>
        <fullName evidence="18">Dynein heavy chain</fullName>
    </recommendedName>
</protein>
<accession>A0A7J5ZBN8</accession>
<dbReference type="GO" id="GO:0005524">
    <property type="term" value="F:ATP binding"/>
    <property type="evidence" value="ECO:0007669"/>
    <property type="project" value="UniProtKB-KW"/>
</dbReference>
<keyword evidence="11" id="KW-0206">Cytoskeleton</keyword>
<dbReference type="InterPro" id="IPR013594">
    <property type="entry name" value="Dynein_heavy_tail"/>
</dbReference>
<name>A0A7J5ZBN8_DISMA</name>
<evidence type="ECO:0008006" key="18">
    <source>
        <dbReference type="Google" id="ProtNLM"/>
    </source>
</evidence>
<keyword evidence="8 13" id="KW-0175">Coiled coil</keyword>
<evidence type="ECO:0000256" key="1">
    <source>
        <dbReference type="ARBA" id="ARBA00004430"/>
    </source>
</evidence>
<evidence type="ECO:0000256" key="13">
    <source>
        <dbReference type="SAM" id="Coils"/>
    </source>
</evidence>
<dbReference type="FunFam" id="3.20.180.20:FF:000001">
    <property type="entry name" value="Dynein axonemal heavy chain 5"/>
    <property type="match status" value="1"/>
</dbReference>
<keyword evidence="9" id="KW-0969">Cilium</keyword>
<dbReference type="GO" id="GO:0005858">
    <property type="term" value="C:axonemal dynein complex"/>
    <property type="evidence" value="ECO:0007669"/>
    <property type="project" value="TreeGrafter"/>
</dbReference>
<comment type="subcellular location">
    <subcellularLocation>
        <location evidence="1">Cytoplasm</location>
        <location evidence="1">Cytoskeleton</location>
        <location evidence="1">Cilium axoneme</location>
    </subcellularLocation>
</comment>
<evidence type="ECO:0000256" key="12">
    <source>
        <dbReference type="ARBA" id="ARBA00023273"/>
    </source>
</evidence>
<evidence type="ECO:0000256" key="4">
    <source>
        <dbReference type="ARBA" id="ARBA00022737"/>
    </source>
</evidence>
<feature type="domain" description="Dynein heavy chain tail" evidence="14">
    <location>
        <begin position="29"/>
        <end position="527"/>
    </location>
</feature>
<evidence type="ECO:0000256" key="3">
    <source>
        <dbReference type="ARBA" id="ARBA00022701"/>
    </source>
</evidence>
<dbReference type="GO" id="GO:0045505">
    <property type="term" value="F:dynein intermediate chain binding"/>
    <property type="evidence" value="ECO:0007669"/>
    <property type="project" value="InterPro"/>
</dbReference>
<reference evidence="16 17" key="1">
    <citation type="submission" date="2020-03" db="EMBL/GenBank/DDBJ databases">
        <title>Dissostichus mawsoni Genome sequencing and assembly.</title>
        <authorList>
            <person name="Park H."/>
        </authorList>
    </citation>
    <scope>NUCLEOTIDE SEQUENCE [LARGE SCALE GENOMIC DNA]</scope>
    <source>
        <strain evidence="16">DM0001</strain>
        <tissue evidence="16">Muscle</tissue>
    </source>
</reference>
<evidence type="ECO:0000313" key="17">
    <source>
        <dbReference type="Proteomes" id="UP000518266"/>
    </source>
</evidence>
<evidence type="ECO:0000313" key="16">
    <source>
        <dbReference type="EMBL" id="KAF3858993.1"/>
    </source>
</evidence>
<keyword evidence="10" id="KW-0505">Motor protein</keyword>
<dbReference type="PANTHER" id="PTHR46532">
    <property type="entry name" value="MALE FERTILITY FACTOR KL5"/>
    <property type="match status" value="1"/>
</dbReference>
<evidence type="ECO:0000256" key="10">
    <source>
        <dbReference type="ARBA" id="ARBA00023175"/>
    </source>
</evidence>
<evidence type="ECO:0000256" key="2">
    <source>
        <dbReference type="ARBA" id="ARBA00022490"/>
    </source>
</evidence>
<dbReference type="PANTHER" id="PTHR46532:SF11">
    <property type="entry name" value="DYNEIN AXONEMAL HEAVY CHAIN 12"/>
    <property type="match status" value="1"/>
</dbReference>
<evidence type="ECO:0000256" key="5">
    <source>
        <dbReference type="ARBA" id="ARBA00022741"/>
    </source>
</evidence>
<keyword evidence="5" id="KW-0547">Nucleotide-binding</keyword>
<keyword evidence="4" id="KW-0677">Repeat</keyword>
<dbReference type="Proteomes" id="UP000518266">
    <property type="component" value="Unassembled WGS sequence"/>
</dbReference>
<dbReference type="InterPro" id="IPR026983">
    <property type="entry name" value="DHC"/>
</dbReference>
<dbReference type="InterPro" id="IPR042222">
    <property type="entry name" value="Dynein_2_N"/>
</dbReference>
<feature type="domain" description="Dynein heavy chain linker" evidence="15">
    <location>
        <begin position="539"/>
        <end position="705"/>
    </location>
</feature>
<sequence length="750" mass="86035">MSKGHFPKSKVNISLVTLPRGEMVNKSFIHSLESAVIEWSHQIHAVLKKDSSDALLEGQTPTPHSELLFWRDRYADLECIHSQLNSSKVNKMALLLEAVESSYAPAFTSLQQGVLTALEEAEDVRFYLRPLQPLFEDMESAEFPDVRGQIGPLMHTVCLVWANSRYYNTPPRLIVLLQETSNLLIQQASLFPCVFSEEVLRGELSESLMKVQTTLETLQLFRSTYEERRANLSRYQRNGGPVRPWDFSPLLVFSGLDCFINRVRSIKLDKLEIGGVRGRALSQQVQVLHRGFVETFKLFTEKPYHCLDLNNKEYEEDLREFKLKVDDTDRQVGAIFCQAFEETSGLEHAFKVLDMFGGLLERPLVATDALDRFPLLVSMFDKELDCCTRLYKKHIQTAEERGWAPVNRNMPAVAGRLRWAQELQLRIKTPFSKFRHLSYPCLESAEGARVIHKYEELTQLLNRYSSGLYEAWTESVINPLIEGLHHKDEILILNCTGRLLFLSTRLWDLDLVLQLLGKVKEAHYVASLVLLNSLFRLSLLNNFLNDSRRFEGIDADFKELANAMHQTPNVVEATNEVGLFGKLEDIQSRLSLYEKALSEYLDTKRLAFPRFYFISSADLLDILSNGTNPQQVEKHLSKLFDNMAKMQFDADEEERPAQSAVGMFSREEECVPFSQPCECTGQVEVWLNRVLDSMRSTVRHELSEAVTASEDRPRAVALTCSQIWWTSDVGMAFSRLEEGYDNAMKEFHRK</sequence>
<dbReference type="Pfam" id="PF08393">
    <property type="entry name" value="DHC_N2"/>
    <property type="match status" value="1"/>
</dbReference>
<dbReference type="Gene3D" id="1.20.140.100">
    <property type="entry name" value="Dynein heavy chain, N-terminal domain 2"/>
    <property type="match status" value="1"/>
</dbReference>
<proteinExistence type="predicted"/>
<dbReference type="GO" id="GO:0007018">
    <property type="term" value="P:microtubule-based movement"/>
    <property type="evidence" value="ECO:0007669"/>
    <property type="project" value="InterPro"/>
</dbReference>
<evidence type="ECO:0000256" key="11">
    <source>
        <dbReference type="ARBA" id="ARBA00023212"/>
    </source>
</evidence>
<dbReference type="EMBL" id="JAAKFY010000003">
    <property type="protein sequence ID" value="KAF3858993.1"/>
    <property type="molecule type" value="Genomic_DNA"/>
</dbReference>
<keyword evidence="6" id="KW-0067">ATP-binding</keyword>